<dbReference type="EC" id="2.7.13.3" evidence="2"/>
<dbReference type="SMART" id="SM00387">
    <property type="entry name" value="HATPase_c"/>
    <property type="match status" value="1"/>
</dbReference>
<gene>
    <name evidence="11" type="ORF">SAMN05216490_2797</name>
</gene>
<dbReference type="CDD" id="cd00082">
    <property type="entry name" value="HisKA"/>
    <property type="match status" value="1"/>
</dbReference>
<evidence type="ECO:0000256" key="1">
    <source>
        <dbReference type="ARBA" id="ARBA00000085"/>
    </source>
</evidence>
<dbReference type="PANTHER" id="PTHR43047:SF72">
    <property type="entry name" value="OSMOSENSING HISTIDINE PROTEIN KINASE SLN1"/>
    <property type="match status" value="1"/>
</dbReference>
<dbReference type="Pfam" id="PF00512">
    <property type="entry name" value="HisKA"/>
    <property type="match status" value="1"/>
</dbReference>
<feature type="domain" description="Histidine kinase" evidence="9">
    <location>
        <begin position="223"/>
        <end position="444"/>
    </location>
</feature>
<dbReference type="Gene3D" id="1.10.287.130">
    <property type="match status" value="1"/>
</dbReference>
<evidence type="ECO:0000259" key="10">
    <source>
        <dbReference type="PROSITE" id="PS50110"/>
    </source>
</evidence>
<dbReference type="PRINTS" id="PR00344">
    <property type="entry name" value="BCTRLSENSOR"/>
</dbReference>
<sequence length="588" mass="66224">MDSSQMVNNTGTDKYHKPIKDDDKHLNPLYDMKEVPKRTYQLGIAALLIGIGLSFYDAGIGLYVSSFLVACFCFATLMFILLKYNEAIENLPITIIILICGMIISATLFEGLDTDQYLYFFPILIAVPIIVNLKRTRYRESGIYIAIILFSFCVTIVAGRYINHLEHLTAAQISKLVLFNRIVAISSTILFAIAYTFFEEKYIRELMEQSKRVVDSRTRFLATMGHELRTPLNGIIGVINLLKQEHSIAQQDEYIQVLKYCSDHMLQQINNILDFNKIEANKLEIHPVSLNLKQLMQNVSMPFTSLYQEKGIELKTEIGPGLDVIVLVDDLRLIQVFNNLFSNALKFTEKGYVKLKATMKSSSKTAAVVSFSVEDTGIGIAKEDQKQIFEGFWQVYNGNTKTLHGTGLGLNICMRLLKLMNSSLNLTSEKGKGSIFSFDLKLDYVQHKSSSVTNTESEDNLAGTRVLLVEDNQINMMVAKKVLINYKALVSGVFNGKEALDALEKDAAYDVILLDLEMPVMNGYIAIYEIKKMYPQIPVIAFTASVVDQEMLTNLIASGFSDCITKPFQPYQLLSIIKKYIKKAVAVQ</sequence>
<feature type="transmembrane region" description="Helical" evidence="8">
    <location>
        <begin position="91"/>
        <end position="111"/>
    </location>
</feature>
<dbReference type="InterPro" id="IPR036890">
    <property type="entry name" value="HATPase_C_sf"/>
</dbReference>
<dbReference type="InterPro" id="IPR005467">
    <property type="entry name" value="His_kinase_dom"/>
</dbReference>
<dbReference type="PROSITE" id="PS50110">
    <property type="entry name" value="RESPONSE_REGULATORY"/>
    <property type="match status" value="1"/>
</dbReference>
<feature type="transmembrane region" description="Helical" evidence="8">
    <location>
        <begin position="62"/>
        <end position="82"/>
    </location>
</feature>
<feature type="modified residue" description="4-aspartylphosphate" evidence="6">
    <location>
        <position position="515"/>
    </location>
</feature>
<dbReference type="InterPro" id="IPR003594">
    <property type="entry name" value="HATPase_dom"/>
</dbReference>
<protein>
    <recommendedName>
        <fullName evidence="2">histidine kinase</fullName>
        <ecNumber evidence="2">2.7.13.3</ecNumber>
    </recommendedName>
</protein>
<dbReference type="Gene3D" id="3.40.50.2300">
    <property type="match status" value="1"/>
</dbReference>
<dbReference type="SUPFAM" id="SSF52172">
    <property type="entry name" value="CheY-like"/>
    <property type="match status" value="1"/>
</dbReference>
<evidence type="ECO:0000313" key="11">
    <source>
        <dbReference type="EMBL" id="SDT22979.1"/>
    </source>
</evidence>
<feature type="transmembrane region" description="Helical" evidence="8">
    <location>
        <begin position="39"/>
        <end position="56"/>
    </location>
</feature>
<dbReference type="GO" id="GO:0005886">
    <property type="term" value="C:plasma membrane"/>
    <property type="evidence" value="ECO:0007669"/>
    <property type="project" value="TreeGrafter"/>
</dbReference>
<dbReference type="CDD" id="cd17546">
    <property type="entry name" value="REC_hyHK_CKI1_RcsC-like"/>
    <property type="match status" value="1"/>
</dbReference>
<keyword evidence="8" id="KW-0472">Membrane</keyword>
<evidence type="ECO:0000256" key="8">
    <source>
        <dbReference type="SAM" id="Phobius"/>
    </source>
</evidence>
<dbReference type="Pfam" id="PF00072">
    <property type="entry name" value="Response_reg"/>
    <property type="match status" value="1"/>
</dbReference>
<dbReference type="FunFam" id="3.30.565.10:FF:000010">
    <property type="entry name" value="Sensor histidine kinase RcsC"/>
    <property type="match status" value="1"/>
</dbReference>
<evidence type="ECO:0000256" key="5">
    <source>
        <dbReference type="ARBA" id="ARBA00022777"/>
    </source>
</evidence>
<evidence type="ECO:0000256" key="3">
    <source>
        <dbReference type="ARBA" id="ARBA00022553"/>
    </source>
</evidence>
<reference evidence="11 12" key="1">
    <citation type="submission" date="2016-10" db="EMBL/GenBank/DDBJ databases">
        <authorList>
            <person name="de Groot N.N."/>
        </authorList>
    </citation>
    <scope>NUCLEOTIDE SEQUENCE [LARGE SCALE GENOMIC DNA]</scope>
    <source>
        <strain evidence="11 12">MP1X4</strain>
    </source>
</reference>
<dbReference type="InterPro" id="IPR001789">
    <property type="entry name" value="Sig_transdc_resp-reg_receiver"/>
</dbReference>
<dbReference type="InterPro" id="IPR004358">
    <property type="entry name" value="Sig_transdc_His_kin-like_C"/>
</dbReference>
<organism evidence="11 12">
    <name type="scientific">Mucilaginibacter mallensis</name>
    <dbReference type="NCBI Taxonomy" id="652787"/>
    <lineage>
        <taxon>Bacteria</taxon>
        <taxon>Pseudomonadati</taxon>
        <taxon>Bacteroidota</taxon>
        <taxon>Sphingobacteriia</taxon>
        <taxon>Sphingobacteriales</taxon>
        <taxon>Sphingobacteriaceae</taxon>
        <taxon>Mucilaginibacter</taxon>
    </lineage>
</organism>
<evidence type="ECO:0000256" key="2">
    <source>
        <dbReference type="ARBA" id="ARBA00012438"/>
    </source>
</evidence>
<dbReference type="InterPro" id="IPR003661">
    <property type="entry name" value="HisK_dim/P_dom"/>
</dbReference>
<keyword evidence="4" id="KW-0808">Transferase</keyword>
<dbReference type="AlphaFoldDB" id="A0A1H1YP03"/>
<dbReference type="GO" id="GO:0009927">
    <property type="term" value="F:histidine phosphotransfer kinase activity"/>
    <property type="evidence" value="ECO:0007669"/>
    <property type="project" value="TreeGrafter"/>
</dbReference>
<feature type="domain" description="Response regulatory" evidence="10">
    <location>
        <begin position="465"/>
        <end position="581"/>
    </location>
</feature>
<dbReference type="OrthoDB" id="9811889at2"/>
<dbReference type="EMBL" id="LT629740">
    <property type="protein sequence ID" value="SDT22979.1"/>
    <property type="molecule type" value="Genomic_DNA"/>
</dbReference>
<evidence type="ECO:0000256" key="6">
    <source>
        <dbReference type="PROSITE-ProRule" id="PRU00169"/>
    </source>
</evidence>
<keyword evidence="8" id="KW-1133">Transmembrane helix</keyword>
<dbReference type="CDD" id="cd16922">
    <property type="entry name" value="HATPase_EvgS-ArcB-TorS-like"/>
    <property type="match status" value="1"/>
</dbReference>
<keyword evidence="3 6" id="KW-0597">Phosphoprotein</keyword>
<dbReference type="Proteomes" id="UP000199679">
    <property type="component" value="Chromosome I"/>
</dbReference>
<dbReference type="Gene3D" id="3.30.565.10">
    <property type="entry name" value="Histidine kinase-like ATPase, C-terminal domain"/>
    <property type="match status" value="1"/>
</dbReference>
<evidence type="ECO:0000256" key="4">
    <source>
        <dbReference type="ARBA" id="ARBA00022679"/>
    </source>
</evidence>
<dbReference type="InterPro" id="IPR036097">
    <property type="entry name" value="HisK_dim/P_sf"/>
</dbReference>
<dbReference type="Pfam" id="PF02518">
    <property type="entry name" value="HATPase_c"/>
    <property type="match status" value="1"/>
</dbReference>
<keyword evidence="12" id="KW-1185">Reference proteome</keyword>
<dbReference type="SUPFAM" id="SSF47384">
    <property type="entry name" value="Homodimeric domain of signal transducing histidine kinase"/>
    <property type="match status" value="1"/>
</dbReference>
<dbReference type="SMART" id="SM00388">
    <property type="entry name" value="HisKA"/>
    <property type="match status" value="1"/>
</dbReference>
<evidence type="ECO:0000313" key="12">
    <source>
        <dbReference type="Proteomes" id="UP000199679"/>
    </source>
</evidence>
<dbReference type="STRING" id="652787.SAMN05216490_2797"/>
<dbReference type="InterPro" id="IPR011006">
    <property type="entry name" value="CheY-like_superfamily"/>
</dbReference>
<feature type="region of interest" description="Disordered" evidence="7">
    <location>
        <begin position="1"/>
        <end position="20"/>
    </location>
</feature>
<dbReference type="PROSITE" id="PS50109">
    <property type="entry name" value="HIS_KIN"/>
    <property type="match status" value="1"/>
</dbReference>
<dbReference type="SMART" id="SM00448">
    <property type="entry name" value="REC"/>
    <property type="match status" value="1"/>
</dbReference>
<feature type="transmembrane region" description="Helical" evidence="8">
    <location>
        <begin position="142"/>
        <end position="162"/>
    </location>
</feature>
<feature type="compositionally biased region" description="Polar residues" evidence="7">
    <location>
        <begin position="1"/>
        <end position="12"/>
    </location>
</feature>
<feature type="transmembrane region" description="Helical" evidence="8">
    <location>
        <begin position="182"/>
        <end position="198"/>
    </location>
</feature>
<evidence type="ECO:0000256" key="7">
    <source>
        <dbReference type="SAM" id="MobiDB-lite"/>
    </source>
</evidence>
<dbReference type="RefSeq" id="WP_091373820.1">
    <property type="nucleotide sequence ID" value="NZ_LT629740.1"/>
</dbReference>
<comment type="catalytic activity">
    <reaction evidence="1">
        <text>ATP + protein L-histidine = ADP + protein N-phospho-L-histidine.</text>
        <dbReference type="EC" id="2.7.13.3"/>
    </reaction>
</comment>
<dbReference type="SUPFAM" id="SSF55874">
    <property type="entry name" value="ATPase domain of HSP90 chaperone/DNA topoisomerase II/histidine kinase"/>
    <property type="match status" value="1"/>
</dbReference>
<name>A0A1H1YP03_MUCMA</name>
<keyword evidence="5 11" id="KW-0418">Kinase</keyword>
<keyword evidence="8" id="KW-0812">Transmembrane</keyword>
<evidence type="ECO:0000259" key="9">
    <source>
        <dbReference type="PROSITE" id="PS50109"/>
    </source>
</evidence>
<accession>A0A1H1YP03</accession>
<dbReference type="GO" id="GO:0000155">
    <property type="term" value="F:phosphorelay sensor kinase activity"/>
    <property type="evidence" value="ECO:0007669"/>
    <property type="project" value="InterPro"/>
</dbReference>
<proteinExistence type="predicted"/>
<dbReference type="PANTHER" id="PTHR43047">
    <property type="entry name" value="TWO-COMPONENT HISTIDINE PROTEIN KINASE"/>
    <property type="match status" value="1"/>
</dbReference>